<dbReference type="Proteomes" id="UP000504637">
    <property type="component" value="Unplaced"/>
</dbReference>
<dbReference type="PANTHER" id="PTHR46103">
    <property type="entry name" value="RRNA METHYLTRANSFERASE 1, MITOCHONDRIAL"/>
    <property type="match status" value="1"/>
</dbReference>
<comment type="similarity">
    <text evidence="1">Belongs to the class IV-like SAM-binding methyltransferase superfamily. RNA methyltransferase TrmH family.</text>
</comment>
<dbReference type="OrthoDB" id="270651at2759"/>
<proteinExistence type="inferred from homology"/>
<dbReference type="InterPro" id="IPR029028">
    <property type="entry name" value="Alpha/beta_knot_MTases"/>
</dbReference>
<dbReference type="InterPro" id="IPR047261">
    <property type="entry name" value="MRM1_MeTrfase_dom"/>
</dbReference>
<dbReference type="CDD" id="cd18105">
    <property type="entry name" value="SpoU-like_MRM1"/>
    <property type="match status" value="1"/>
</dbReference>
<dbReference type="GeneID" id="54358286"/>
<dbReference type="SUPFAM" id="SSF75217">
    <property type="entry name" value="alpha/beta knot"/>
    <property type="match status" value="1"/>
</dbReference>
<dbReference type="GO" id="GO:0016435">
    <property type="term" value="F:rRNA (guanine) methyltransferase activity"/>
    <property type="evidence" value="ECO:0007669"/>
    <property type="project" value="TreeGrafter"/>
</dbReference>
<reference evidence="9" key="1">
    <citation type="submission" date="2020-01" db="EMBL/GenBank/DDBJ databases">
        <authorList>
            <consortium name="DOE Joint Genome Institute"/>
            <person name="Haridas S."/>
            <person name="Albert R."/>
            <person name="Binder M."/>
            <person name="Bloem J."/>
            <person name="Labutti K."/>
            <person name="Salamov A."/>
            <person name="Andreopoulos B."/>
            <person name="Baker S.E."/>
            <person name="Barry K."/>
            <person name="Bills G."/>
            <person name="Bluhm B.H."/>
            <person name="Cannon C."/>
            <person name="Castanera R."/>
            <person name="Culley D.E."/>
            <person name="Daum C."/>
            <person name="Ezra D."/>
            <person name="Gonzalez J.B."/>
            <person name="Henrissat B."/>
            <person name="Kuo A."/>
            <person name="Liang C."/>
            <person name="Lipzen A."/>
            <person name="Lutzoni F."/>
            <person name="Magnuson J."/>
            <person name="Mondo S."/>
            <person name="Nolan M."/>
            <person name="Ohm R."/>
            <person name="Pangilinan J."/>
            <person name="Park H.-J."/>
            <person name="Ramirez L."/>
            <person name="Alfaro M."/>
            <person name="Sun H."/>
            <person name="Tritt A."/>
            <person name="Yoshinaga Y."/>
            <person name="Zwiers L.-H."/>
            <person name="Turgeon B.G."/>
            <person name="Goodwin S.B."/>
            <person name="Spatafora J.W."/>
            <person name="Crous P.W."/>
            <person name="Grigoriev I.V."/>
        </authorList>
    </citation>
    <scope>NUCLEOTIDE SEQUENCE</scope>
    <source>
        <strain evidence="9">CBS 342.82</strain>
    </source>
</reference>
<evidence type="ECO:0000259" key="7">
    <source>
        <dbReference type="Pfam" id="PF00588"/>
    </source>
</evidence>
<protein>
    <recommendedName>
        <fullName evidence="7">tRNA/rRNA methyltransferase SpoU type domain-containing protein</fullName>
    </recommendedName>
</protein>
<keyword evidence="8" id="KW-1185">Reference proteome</keyword>
<dbReference type="InterPro" id="IPR001537">
    <property type="entry name" value="SpoU_MeTrfase"/>
</dbReference>
<dbReference type="GO" id="GO:0003723">
    <property type="term" value="F:RNA binding"/>
    <property type="evidence" value="ECO:0007669"/>
    <property type="project" value="InterPro"/>
</dbReference>
<evidence type="ECO:0000256" key="1">
    <source>
        <dbReference type="ARBA" id="ARBA00007228"/>
    </source>
</evidence>
<dbReference type="Pfam" id="PF00588">
    <property type="entry name" value="SpoU_methylase"/>
    <property type="match status" value="1"/>
</dbReference>
<gene>
    <name evidence="9" type="ORF">K489DRAFT_303772</name>
</gene>
<feature type="region of interest" description="Disordered" evidence="6">
    <location>
        <begin position="1"/>
        <end position="21"/>
    </location>
</feature>
<dbReference type="InterPro" id="IPR029026">
    <property type="entry name" value="tRNA_m1G_MTases_N"/>
</dbReference>
<accession>A0A6J3MAN1</accession>
<evidence type="ECO:0000256" key="5">
    <source>
        <dbReference type="ARBA" id="ARBA00022691"/>
    </source>
</evidence>
<dbReference type="AlphaFoldDB" id="A0A6J3MAN1"/>
<organism evidence="9">
    <name type="scientific">Dissoconium aciculare CBS 342.82</name>
    <dbReference type="NCBI Taxonomy" id="1314786"/>
    <lineage>
        <taxon>Eukaryota</taxon>
        <taxon>Fungi</taxon>
        <taxon>Dikarya</taxon>
        <taxon>Ascomycota</taxon>
        <taxon>Pezizomycotina</taxon>
        <taxon>Dothideomycetes</taxon>
        <taxon>Dothideomycetidae</taxon>
        <taxon>Mycosphaerellales</taxon>
        <taxon>Dissoconiaceae</taxon>
        <taxon>Dissoconium</taxon>
    </lineage>
</organism>
<evidence type="ECO:0000256" key="3">
    <source>
        <dbReference type="ARBA" id="ARBA00022603"/>
    </source>
</evidence>
<keyword evidence="3" id="KW-0489">Methyltransferase</keyword>
<reference evidence="9" key="3">
    <citation type="submission" date="2025-08" db="UniProtKB">
        <authorList>
            <consortium name="RefSeq"/>
        </authorList>
    </citation>
    <scope>IDENTIFICATION</scope>
    <source>
        <strain evidence="9">CBS 342.82</strain>
    </source>
</reference>
<dbReference type="GO" id="GO:0005739">
    <property type="term" value="C:mitochondrion"/>
    <property type="evidence" value="ECO:0007669"/>
    <property type="project" value="TreeGrafter"/>
</dbReference>
<evidence type="ECO:0000256" key="2">
    <source>
        <dbReference type="ARBA" id="ARBA00022552"/>
    </source>
</evidence>
<dbReference type="Gene3D" id="3.40.1280.10">
    <property type="match status" value="1"/>
</dbReference>
<evidence type="ECO:0000256" key="4">
    <source>
        <dbReference type="ARBA" id="ARBA00022679"/>
    </source>
</evidence>
<reference evidence="9" key="2">
    <citation type="submission" date="2020-04" db="EMBL/GenBank/DDBJ databases">
        <authorList>
            <consortium name="NCBI Genome Project"/>
        </authorList>
    </citation>
    <scope>NUCLEOTIDE SEQUENCE</scope>
    <source>
        <strain evidence="9">CBS 342.82</strain>
    </source>
</reference>
<feature type="non-terminal residue" evidence="9">
    <location>
        <position position="251"/>
    </location>
</feature>
<evidence type="ECO:0000256" key="6">
    <source>
        <dbReference type="SAM" id="MobiDB-lite"/>
    </source>
</evidence>
<evidence type="ECO:0000313" key="9">
    <source>
        <dbReference type="RefSeq" id="XP_033462111.1"/>
    </source>
</evidence>
<name>A0A6J3MAN1_9PEZI</name>
<dbReference type="RefSeq" id="XP_033462111.1">
    <property type="nucleotide sequence ID" value="XM_033600486.1"/>
</dbReference>
<feature type="domain" description="tRNA/rRNA methyltransferase SpoU type" evidence="7">
    <location>
        <begin position="70"/>
        <end position="237"/>
    </location>
</feature>
<keyword evidence="4" id="KW-0808">Transferase</keyword>
<dbReference type="PANTHER" id="PTHR46103:SF1">
    <property type="entry name" value="RRNA METHYLTRANSFERASE 1, MITOCHONDRIAL"/>
    <property type="match status" value="1"/>
</dbReference>
<keyword evidence="2" id="KW-0698">rRNA processing</keyword>
<feature type="non-terminal residue" evidence="9">
    <location>
        <position position="1"/>
    </location>
</feature>
<keyword evidence="5" id="KW-0949">S-adenosyl-L-methionine</keyword>
<evidence type="ECO:0000313" key="8">
    <source>
        <dbReference type="Proteomes" id="UP000504637"/>
    </source>
</evidence>
<dbReference type="InterPro" id="IPR047182">
    <property type="entry name" value="MRM1"/>
</dbReference>
<sequence>LNKLSENRPHNGVVLEASPAPTPPLLSLGQFDPETSQIPLTLAEQSVEEKAVNGALQFLQVRKESWRKPFVVMLDGILDPGNVGNIIRTCHFFGADAVVVATNTCANITSPTLIKASSGAYETLPIYLLPQPSNFLFDSAKTGWKIYAAMPPDASTAPSPSERPKKATTSFEVATASPLLNDPCILVLGSEGTGLRANLQKRSEYFVSIERNVVENDISSLIGVDSVNVAVAAGILTQAFLNKPSGAADKV</sequence>